<dbReference type="Proteomes" id="UP000192368">
    <property type="component" value="Unassembled WGS sequence"/>
</dbReference>
<dbReference type="PANTHER" id="PTHR30627:SF24">
    <property type="entry name" value="PENICILLIN-BINDING PROTEIN 4B"/>
    <property type="match status" value="1"/>
</dbReference>
<keyword evidence="4" id="KW-0808">Transferase</keyword>
<proteinExistence type="predicted"/>
<dbReference type="GO" id="GO:0071555">
    <property type="term" value="P:cell wall organization"/>
    <property type="evidence" value="ECO:0007669"/>
    <property type="project" value="TreeGrafter"/>
</dbReference>
<keyword evidence="1" id="KW-0812">Transmembrane</keyword>
<evidence type="ECO:0000313" key="4">
    <source>
        <dbReference type="EMBL" id="SMB85099.1"/>
    </source>
</evidence>
<protein>
    <submittedName>
        <fullName evidence="4">Peptidoglycan glycosyltransferase</fullName>
    </submittedName>
</protein>
<dbReference type="SUPFAM" id="SSF56601">
    <property type="entry name" value="beta-lactamase/transpeptidase-like"/>
    <property type="match status" value="1"/>
</dbReference>
<evidence type="ECO:0000259" key="3">
    <source>
        <dbReference type="Pfam" id="PF21922"/>
    </source>
</evidence>
<keyword evidence="5" id="KW-1185">Reference proteome</keyword>
<dbReference type="InterPro" id="IPR001460">
    <property type="entry name" value="PCN-bd_Tpept"/>
</dbReference>
<organism evidence="4 5">
    <name type="scientific">Peptoniphilus asaccharolyticus DSM 20463</name>
    <dbReference type="NCBI Taxonomy" id="573058"/>
    <lineage>
        <taxon>Bacteria</taxon>
        <taxon>Bacillati</taxon>
        <taxon>Bacillota</taxon>
        <taxon>Tissierellia</taxon>
        <taxon>Tissierellales</taxon>
        <taxon>Peptoniphilaceae</taxon>
        <taxon>Peptoniphilus</taxon>
    </lineage>
</organism>
<dbReference type="Gene3D" id="3.90.1310.10">
    <property type="entry name" value="Penicillin-binding protein 2a (Domain 2)"/>
    <property type="match status" value="1"/>
</dbReference>
<feature type="domain" description="Penicillin-binding protein transpeptidase" evidence="2">
    <location>
        <begin position="162"/>
        <end position="470"/>
    </location>
</feature>
<accession>A0A1W1UVT2</accession>
<dbReference type="Gene3D" id="3.40.710.10">
    <property type="entry name" value="DD-peptidase/beta-lactamase superfamily"/>
    <property type="match status" value="1"/>
</dbReference>
<dbReference type="InterPro" id="IPR054120">
    <property type="entry name" value="PBPA_dimer"/>
</dbReference>
<dbReference type="GO" id="GO:0016740">
    <property type="term" value="F:transferase activity"/>
    <property type="evidence" value="ECO:0007669"/>
    <property type="project" value="UniProtKB-KW"/>
</dbReference>
<dbReference type="InterPro" id="IPR050515">
    <property type="entry name" value="Beta-lactam/transpept"/>
</dbReference>
<dbReference type="RefSeq" id="WP_084230406.1">
    <property type="nucleotide sequence ID" value="NZ_FWWR01000009.1"/>
</dbReference>
<reference evidence="5" key="1">
    <citation type="submission" date="2017-04" db="EMBL/GenBank/DDBJ databases">
        <authorList>
            <person name="Varghese N."/>
            <person name="Submissions S."/>
        </authorList>
    </citation>
    <scope>NUCLEOTIDE SEQUENCE [LARGE SCALE GENOMIC DNA]</scope>
    <source>
        <strain evidence="5">DSM 20463</strain>
    </source>
</reference>
<dbReference type="Pfam" id="PF00905">
    <property type="entry name" value="Transpeptidase"/>
    <property type="match status" value="1"/>
</dbReference>
<keyword evidence="1" id="KW-1133">Transmembrane helix</keyword>
<dbReference type="STRING" id="573058.SAMN00017477_0758"/>
<dbReference type="InterPro" id="IPR012338">
    <property type="entry name" value="Beta-lactam/transpept-like"/>
</dbReference>
<dbReference type="PANTHER" id="PTHR30627">
    <property type="entry name" value="PEPTIDOGLYCAN D,D-TRANSPEPTIDASE"/>
    <property type="match status" value="1"/>
</dbReference>
<dbReference type="GO" id="GO:0008658">
    <property type="term" value="F:penicillin binding"/>
    <property type="evidence" value="ECO:0007669"/>
    <property type="project" value="InterPro"/>
</dbReference>
<sequence length="478" mass="52031">MNIKENRRMLVVLIGLIIMFLGLIFYLSYFTIFEAKEIVNHPANRRDAIKVAAFKRGTIVDRNGEVLAQTEGEKYKYTRVYPHPRAYAHIVGYSSRTKGSSGLEASYSEELLGTKGSNILRSIRAFFNKDIDSDVGNNLTLTTSTKIQQYIRDKLAESGEKGAVVVMNPKTGEILGMASYPDFNIQNIDSDYSAIVEQNNGAFFNNAIQGGYAPGSVFKIISAAAIIESGIDQKYKDTGEEEILGRAIKNAGGKEYGNIDLNKAFTYSVNTYFANKVVGVGKEKFVEVAERFMMNKQVDFDLNTKTTYLSTSSFKASSWDQHALASAGIGQADILTTPLEMCMVASAIGNEGKMMAPYLVSSVQSPDGSNIYTREPKVLSEAVSPEVASQIGKMMVNVVKNGSGKTARIRRAQVAGKTGTAQISKDADKYNAWFVGYAPAKDPQVAVAVIIQDVEKFGGEIAAPLAGDIINYSLGVLD</sequence>
<feature type="domain" description="Penicillin binding protein A dimerisation" evidence="3">
    <location>
        <begin position="56"/>
        <end position="128"/>
    </location>
</feature>
<evidence type="ECO:0000259" key="2">
    <source>
        <dbReference type="Pfam" id="PF00905"/>
    </source>
</evidence>
<dbReference type="GO" id="GO:0071972">
    <property type="term" value="F:peptidoglycan L,D-transpeptidase activity"/>
    <property type="evidence" value="ECO:0007669"/>
    <property type="project" value="TreeGrafter"/>
</dbReference>
<dbReference type="EMBL" id="FWWR01000009">
    <property type="protein sequence ID" value="SMB85099.1"/>
    <property type="molecule type" value="Genomic_DNA"/>
</dbReference>
<feature type="transmembrane region" description="Helical" evidence="1">
    <location>
        <begin position="12"/>
        <end position="32"/>
    </location>
</feature>
<evidence type="ECO:0000256" key="1">
    <source>
        <dbReference type="SAM" id="Phobius"/>
    </source>
</evidence>
<gene>
    <name evidence="4" type="ORF">SAMN00017477_0758</name>
</gene>
<dbReference type="Pfam" id="PF21922">
    <property type="entry name" value="PBP_dimer_2"/>
    <property type="match status" value="1"/>
</dbReference>
<evidence type="ECO:0000313" key="5">
    <source>
        <dbReference type="Proteomes" id="UP000192368"/>
    </source>
</evidence>
<name>A0A1W1UVT2_PEPAS</name>
<dbReference type="GO" id="GO:0005886">
    <property type="term" value="C:plasma membrane"/>
    <property type="evidence" value="ECO:0007669"/>
    <property type="project" value="TreeGrafter"/>
</dbReference>
<keyword evidence="1" id="KW-0472">Membrane</keyword>
<dbReference type="OrthoDB" id="9766847at2"/>
<dbReference type="AlphaFoldDB" id="A0A1W1UVT2"/>